<dbReference type="InterPro" id="IPR003265">
    <property type="entry name" value="HhH-GPD_domain"/>
</dbReference>
<keyword evidence="5" id="KW-0004">4Fe-4S</keyword>
<evidence type="ECO:0000256" key="13">
    <source>
        <dbReference type="RuleBase" id="RU365096"/>
    </source>
</evidence>
<dbReference type="NCBIfam" id="TIGR01084">
    <property type="entry name" value="mutY"/>
    <property type="match status" value="1"/>
</dbReference>
<dbReference type="InterPro" id="IPR000445">
    <property type="entry name" value="HhH_motif"/>
</dbReference>
<comment type="function">
    <text evidence="13">Adenine glycosylase active on G-A mispairs.</text>
</comment>
<dbReference type="CDD" id="cd03431">
    <property type="entry name" value="NUDIX_DNA_Glycosylase_C-MutY"/>
    <property type="match status" value="1"/>
</dbReference>
<dbReference type="SUPFAM" id="SSF55811">
    <property type="entry name" value="Nudix"/>
    <property type="match status" value="1"/>
</dbReference>
<evidence type="ECO:0000256" key="7">
    <source>
        <dbReference type="ARBA" id="ARBA00022763"/>
    </source>
</evidence>
<dbReference type="InterPro" id="IPR029119">
    <property type="entry name" value="MutY_C"/>
</dbReference>
<evidence type="ECO:0000256" key="1">
    <source>
        <dbReference type="ARBA" id="ARBA00000843"/>
    </source>
</evidence>
<dbReference type="Gene3D" id="1.10.340.30">
    <property type="entry name" value="Hypothetical protein, domain 2"/>
    <property type="match status" value="1"/>
</dbReference>
<organism evidence="15 16">
    <name type="scientific">Fructobacillus fructosus</name>
    <dbReference type="NCBI Taxonomy" id="1631"/>
    <lineage>
        <taxon>Bacteria</taxon>
        <taxon>Bacillati</taxon>
        <taxon>Bacillota</taxon>
        <taxon>Bacilli</taxon>
        <taxon>Lactobacillales</taxon>
        <taxon>Lactobacillaceae</taxon>
        <taxon>Fructobacillus</taxon>
    </lineage>
</organism>
<protein>
    <recommendedName>
        <fullName evidence="4 13">Adenine DNA glycosylase</fullName>
        <ecNumber evidence="3 13">3.2.2.31</ecNumber>
    </recommendedName>
</protein>
<evidence type="ECO:0000256" key="9">
    <source>
        <dbReference type="ARBA" id="ARBA00023004"/>
    </source>
</evidence>
<dbReference type="Pfam" id="PF14815">
    <property type="entry name" value="NUDIX_4"/>
    <property type="match status" value="1"/>
</dbReference>
<name>A0ABN9YWL8_9LACO</name>
<keyword evidence="8" id="KW-0378">Hydrolase</keyword>
<keyword evidence="6" id="KW-0479">Metal-binding</keyword>
<dbReference type="Gene3D" id="3.90.79.10">
    <property type="entry name" value="Nucleoside Triphosphate Pyrophosphohydrolase"/>
    <property type="match status" value="1"/>
</dbReference>
<dbReference type="Pfam" id="PF00633">
    <property type="entry name" value="HHH"/>
    <property type="match status" value="1"/>
</dbReference>
<keyword evidence="9 13" id="KW-0408">Iron</keyword>
<dbReference type="CDD" id="cd00056">
    <property type="entry name" value="ENDO3c"/>
    <property type="match status" value="1"/>
</dbReference>
<dbReference type="InterPro" id="IPR023170">
    <property type="entry name" value="HhH_base_excis_C"/>
</dbReference>
<keyword evidence="7 13" id="KW-0227">DNA damage</keyword>
<evidence type="ECO:0000256" key="10">
    <source>
        <dbReference type="ARBA" id="ARBA00023014"/>
    </source>
</evidence>
<keyword evidence="10" id="KW-0411">Iron-sulfur</keyword>
<dbReference type="SMART" id="SM00478">
    <property type="entry name" value="ENDO3c"/>
    <property type="match status" value="1"/>
</dbReference>
<comment type="catalytic activity">
    <reaction evidence="1 13">
        <text>Hydrolyzes free adenine bases from 7,8-dihydro-8-oxoguanine:adenine mismatched double-stranded DNA, leaving an apurinic site.</text>
        <dbReference type="EC" id="3.2.2.31"/>
    </reaction>
</comment>
<evidence type="ECO:0000256" key="3">
    <source>
        <dbReference type="ARBA" id="ARBA00012045"/>
    </source>
</evidence>
<dbReference type="EMBL" id="CAUZLR010000009">
    <property type="protein sequence ID" value="CAK1250508.1"/>
    <property type="molecule type" value="Genomic_DNA"/>
</dbReference>
<sequence>MENWNQETIENFRKDLLAWYDQEGRAHLPWRENTDPYRVLVSELMLQQTRVDTVITYFNRFMTALPTVQDLANAPEEQVLKLWEGLGYYSRARNLHQAAKVVVFDLKGAWPESYDDLLSLPGVGPYTAAAVASIAFNQAVPAIDGNFFRVFSRLLKIDDDIAKPKTRRVFYDAVAPIVDPKRPGDFNQAIMDLGTSYMKTNDPDTLHSPVVKYNAAFRDGVEDQYPVKSKKKKPILQRFQALVLYNEKGDLLYEQRPDSGLLAGFWTLPLRPIDSIEDLQGEQLTIKAVTHVFSHRKWEVWPVKVEQVEKLTHNQRFLSPAEQEAMALPKLQHKLLKNLKEQHDVSK</sequence>
<evidence type="ECO:0000256" key="12">
    <source>
        <dbReference type="ARBA" id="ARBA00023295"/>
    </source>
</evidence>
<reference evidence="15 16" key="1">
    <citation type="submission" date="2023-10" db="EMBL/GenBank/DDBJ databases">
        <authorList>
            <person name="Botero Cardona J."/>
        </authorList>
    </citation>
    <scope>NUCLEOTIDE SEQUENCE [LARGE SCALE GENOMIC DNA]</scope>
    <source>
        <strain evidence="15 16">R-54839</strain>
    </source>
</reference>
<evidence type="ECO:0000256" key="8">
    <source>
        <dbReference type="ARBA" id="ARBA00022801"/>
    </source>
</evidence>
<dbReference type="RefSeq" id="WP_187753897.1">
    <property type="nucleotide sequence ID" value="NZ_CAUZLR010000009.1"/>
</dbReference>
<dbReference type="PANTHER" id="PTHR42944">
    <property type="entry name" value="ADENINE DNA GLYCOSYLASE"/>
    <property type="match status" value="1"/>
</dbReference>
<keyword evidence="12 13" id="KW-0326">Glycosidase</keyword>
<evidence type="ECO:0000256" key="4">
    <source>
        <dbReference type="ARBA" id="ARBA00022023"/>
    </source>
</evidence>
<comment type="cofactor">
    <cofactor evidence="13">
        <name>[4Fe-4S] cluster</name>
        <dbReference type="ChEBI" id="CHEBI:49883"/>
    </cofactor>
    <text evidence="13">Binds 1 [4Fe-4S] cluster.</text>
</comment>
<evidence type="ECO:0000256" key="5">
    <source>
        <dbReference type="ARBA" id="ARBA00022485"/>
    </source>
</evidence>
<dbReference type="InterPro" id="IPR044298">
    <property type="entry name" value="MIG/MutY"/>
</dbReference>
<evidence type="ECO:0000259" key="14">
    <source>
        <dbReference type="SMART" id="SM00478"/>
    </source>
</evidence>
<gene>
    <name evidence="15" type="ORF">R54839_PPFHFPJH_01337</name>
</gene>
<keyword evidence="11" id="KW-0234">DNA repair</keyword>
<dbReference type="SUPFAM" id="SSF48150">
    <property type="entry name" value="DNA-glycosylase"/>
    <property type="match status" value="1"/>
</dbReference>
<dbReference type="InterPro" id="IPR011257">
    <property type="entry name" value="DNA_glycosylase"/>
</dbReference>
<evidence type="ECO:0000256" key="6">
    <source>
        <dbReference type="ARBA" id="ARBA00022723"/>
    </source>
</evidence>
<evidence type="ECO:0000256" key="11">
    <source>
        <dbReference type="ARBA" id="ARBA00023204"/>
    </source>
</evidence>
<accession>A0ABN9YWL8</accession>
<comment type="similarity">
    <text evidence="2 13">Belongs to the Nth/MutY family.</text>
</comment>
<dbReference type="InterPro" id="IPR005760">
    <property type="entry name" value="A/G_AdeGlyc_MutY"/>
</dbReference>
<dbReference type="PANTHER" id="PTHR42944:SF1">
    <property type="entry name" value="ADENINE DNA GLYCOSYLASE"/>
    <property type="match status" value="1"/>
</dbReference>
<evidence type="ECO:0000313" key="15">
    <source>
        <dbReference type="EMBL" id="CAK1250508.1"/>
    </source>
</evidence>
<evidence type="ECO:0000313" key="16">
    <source>
        <dbReference type="Proteomes" id="UP001314261"/>
    </source>
</evidence>
<evidence type="ECO:0000256" key="2">
    <source>
        <dbReference type="ARBA" id="ARBA00008343"/>
    </source>
</evidence>
<dbReference type="Proteomes" id="UP001314261">
    <property type="component" value="Unassembled WGS sequence"/>
</dbReference>
<proteinExistence type="inferred from homology"/>
<dbReference type="EC" id="3.2.2.31" evidence="3 13"/>
<feature type="domain" description="HhH-GPD" evidence="14">
    <location>
        <begin position="45"/>
        <end position="196"/>
    </location>
</feature>
<dbReference type="Gene3D" id="1.10.1670.10">
    <property type="entry name" value="Helix-hairpin-Helix base-excision DNA repair enzymes (C-terminal)"/>
    <property type="match status" value="1"/>
</dbReference>
<keyword evidence="16" id="KW-1185">Reference proteome</keyword>
<comment type="caution">
    <text evidence="15">The sequence shown here is derived from an EMBL/GenBank/DDBJ whole genome shotgun (WGS) entry which is preliminary data.</text>
</comment>
<dbReference type="InterPro" id="IPR015797">
    <property type="entry name" value="NUDIX_hydrolase-like_dom_sf"/>
</dbReference>
<dbReference type="Pfam" id="PF00730">
    <property type="entry name" value="HhH-GPD"/>
    <property type="match status" value="1"/>
</dbReference>